<keyword evidence="7" id="KW-0436">Ligase</keyword>
<dbReference type="InterPro" id="IPR051533">
    <property type="entry name" value="WaaL-like"/>
</dbReference>
<keyword evidence="2 5" id="KW-0812">Transmembrane</keyword>
<sequence length="416" mass="45045">MTPFFENQPPARPKPGGVVVLAFIATLAGRFVLTRLGLDVPVINDVRVLLYLTLILCLMLEAHRIGPAGRTAGGYAVLPIFGLLGYQILSASWAPSGAITGPMIGDLAATAFLILVYYTLAHWDRDHVTRMTLHLFHIAAWVYFLAAASGRGHASNGRWAALGGGPNVFVRVMFLGCITSLYLYFRSGQKLYWLMPIPAFVFGALASGSRGGLAAIAITGVIAIVAIRPKLRWNRVAKPLGFLVVLSIMVALTAGPVIADFVQTRFVDATVGQGYTSDRDVLFAWALRLFWQRPLFGTGINGFHAIANLGEGERYVHNLPLSVAAEGGFVGLTLLGLAWFGLWHAYIRTPRAQRSSEARTSAYCGIFIGATCLFSGDYFDARIMWIMLVLAAVHQASPPDAAPADRISHPWSRAST</sequence>
<reference evidence="7 8" key="1">
    <citation type="submission" date="2018-06" db="EMBL/GenBank/DDBJ databases">
        <title>Genomic Encyclopedia of Type Strains, Phase III (KMG-III): the genomes of soil and plant-associated and newly described type strains.</title>
        <authorList>
            <person name="Whitman W."/>
        </authorList>
    </citation>
    <scope>NUCLEOTIDE SEQUENCE [LARGE SCALE GENOMIC DNA]</scope>
    <source>
        <strain evidence="7 8">CGMCC 4.7090</strain>
    </source>
</reference>
<feature type="transmembrane region" description="Helical" evidence="5">
    <location>
        <begin position="131"/>
        <end position="148"/>
    </location>
</feature>
<dbReference type="GO" id="GO:0016020">
    <property type="term" value="C:membrane"/>
    <property type="evidence" value="ECO:0007669"/>
    <property type="project" value="UniProtKB-SubCell"/>
</dbReference>
<dbReference type="Proteomes" id="UP000249341">
    <property type="component" value="Unassembled WGS sequence"/>
</dbReference>
<keyword evidence="3 5" id="KW-1133">Transmembrane helix</keyword>
<evidence type="ECO:0000256" key="1">
    <source>
        <dbReference type="ARBA" id="ARBA00004141"/>
    </source>
</evidence>
<keyword evidence="4 5" id="KW-0472">Membrane</keyword>
<feature type="transmembrane region" description="Helical" evidence="5">
    <location>
        <begin position="48"/>
        <end position="66"/>
    </location>
</feature>
<feature type="transmembrane region" description="Helical" evidence="5">
    <location>
        <begin position="16"/>
        <end position="36"/>
    </location>
</feature>
<dbReference type="PANTHER" id="PTHR37422:SF13">
    <property type="entry name" value="LIPOPOLYSACCHARIDE BIOSYNTHESIS PROTEIN PA4999-RELATED"/>
    <property type="match status" value="1"/>
</dbReference>
<feature type="transmembrane region" description="Helical" evidence="5">
    <location>
        <begin position="328"/>
        <end position="347"/>
    </location>
</feature>
<feature type="transmembrane region" description="Helical" evidence="5">
    <location>
        <begin position="197"/>
        <end position="227"/>
    </location>
</feature>
<evidence type="ECO:0000256" key="2">
    <source>
        <dbReference type="ARBA" id="ARBA00022692"/>
    </source>
</evidence>
<comment type="subcellular location">
    <subcellularLocation>
        <location evidence="1">Membrane</location>
        <topology evidence="1">Multi-pass membrane protein</topology>
    </subcellularLocation>
</comment>
<dbReference type="PANTHER" id="PTHR37422">
    <property type="entry name" value="TEICHURONIC ACID BIOSYNTHESIS PROTEIN TUAE"/>
    <property type="match status" value="1"/>
</dbReference>
<protein>
    <submittedName>
        <fullName evidence="7">O-antigen ligase</fullName>
    </submittedName>
</protein>
<evidence type="ECO:0000259" key="6">
    <source>
        <dbReference type="Pfam" id="PF04932"/>
    </source>
</evidence>
<comment type="caution">
    <text evidence="7">The sequence shown here is derived from an EMBL/GenBank/DDBJ whole genome shotgun (WGS) entry which is preliminary data.</text>
</comment>
<feature type="transmembrane region" description="Helical" evidence="5">
    <location>
        <begin position="168"/>
        <end position="185"/>
    </location>
</feature>
<proteinExistence type="predicted"/>
<evidence type="ECO:0000313" key="8">
    <source>
        <dbReference type="Proteomes" id="UP000249341"/>
    </source>
</evidence>
<evidence type="ECO:0000256" key="5">
    <source>
        <dbReference type="SAM" id="Phobius"/>
    </source>
</evidence>
<dbReference type="EMBL" id="QLMJ01000002">
    <property type="protein sequence ID" value="RAK42416.1"/>
    <property type="molecule type" value="Genomic_DNA"/>
</dbReference>
<dbReference type="OrthoDB" id="3280688at2"/>
<evidence type="ECO:0000256" key="4">
    <source>
        <dbReference type="ARBA" id="ARBA00023136"/>
    </source>
</evidence>
<evidence type="ECO:0000313" key="7">
    <source>
        <dbReference type="EMBL" id="RAK42416.1"/>
    </source>
</evidence>
<dbReference type="AlphaFoldDB" id="A0A327ZK86"/>
<feature type="domain" description="O-antigen ligase-related" evidence="6">
    <location>
        <begin position="201"/>
        <end position="335"/>
    </location>
</feature>
<accession>A0A327ZK86</accession>
<organism evidence="7 8">
    <name type="scientific">Actinoplanes lutulentus</name>
    <dbReference type="NCBI Taxonomy" id="1287878"/>
    <lineage>
        <taxon>Bacteria</taxon>
        <taxon>Bacillati</taxon>
        <taxon>Actinomycetota</taxon>
        <taxon>Actinomycetes</taxon>
        <taxon>Micromonosporales</taxon>
        <taxon>Micromonosporaceae</taxon>
        <taxon>Actinoplanes</taxon>
    </lineage>
</organism>
<keyword evidence="8" id="KW-1185">Reference proteome</keyword>
<feature type="transmembrane region" description="Helical" evidence="5">
    <location>
        <begin position="72"/>
        <end position="89"/>
    </location>
</feature>
<dbReference type="Pfam" id="PF04932">
    <property type="entry name" value="Wzy_C"/>
    <property type="match status" value="1"/>
</dbReference>
<dbReference type="GO" id="GO:0016874">
    <property type="term" value="F:ligase activity"/>
    <property type="evidence" value="ECO:0007669"/>
    <property type="project" value="UniProtKB-KW"/>
</dbReference>
<evidence type="ECO:0000256" key="3">
    <source>
        <dbReference type="ARBA" id="ARBA00022989"/>
    </source>
</evidence>
<gene>
    <name evidence="7" type="ORF">B0I29_102241</name>
</gene>
<dbReference type="RefSeq" id="WP_111647579.1">
    <property type="nucleotide sequence ID" value="NZ_JACHWI010000003.1"/>
</dbReference>
<feature type="transmembrane region" description="Helical" evidence="5">
    <location>
        <begin position="239"/>
        <end position="259"/>
    </location>
</feature>
<dbReference type="InterPro" id="IPR007016">
    <property type="entry name" value="O-antigen_ligase-rel_domated"/>
</dbReference>
<feature type="transmembrane region" description="Helical" evidence="5">
    <location>
        <begin position="101"/>
        <end position="119"/>
    </location>
</feature>
<name>A0A327ZK86_9ACTN</name>